<dbReference type="SUPFAM" id="SSF46626">
    <property type="entry name" value="Cytochrome c"/>
    <property type="match status" value="1"/>
</dbReference>
<dbReference type="AlphaFoldDB" id="B9M9C7"/>
<accession>B9M9C7</accession>
<sequence>MLKKMTNMVFPMVLMLQACLFTYAHADASASRKSAILQQRGPMLQKHASAAVVPERTENGMLYKANCAICHGQAKRGQASSLIENAIRKNTGGMGSLRFLTQEQIRTIADF</sequence>
<dbReference type="HOGENOM" id="CLU_2154748_0_0_7"/>
<name>B9M9C7_GEODF</name>
<gene>
    <name evidence="2" type="ordered locus">Geob_0314</name>
</gene>
<feature type="signal peptide" evidence="1">
    <location>
        <begin position="1"/>
        <end position="26"/>
    </location>
</feature>
<evidence type="ECO:0000256" key="1">
    <source>
        <dbReference type="SAM" id="SignalP"/>
    </source>
</evidence>
<dbReference type="EMBL" id="CP001390">
    <property type="protein sequence ID" value="ACM18685.1"/>
    <property type="molecule type" value="Genomic_DNA"/>
</dbReference>
<keyword evidence="1" id="KW-0732">Signal</keyword>
<dbReference type="OrthoDB" id="5398714at2"/>
<dbReference type="STRING" id="316067.Geob_0314"/>
<dbReference type="KEGG" id="geo:Geob_0314"/>
<evidence type="ECO:0000313" key="2">
    <source>
        <dbReference type="EMBL" id="ACM18685.1"/>
    </source>
</evidence>
<protein>
    <submittedName>
        <fullName evidence="2">Cytochrome c, 1 heme-binding site</fullName>
    </submittedName>
</protein>
<organism evidence="2 3">
    <name type="scientific">Geotalea daltonii (strain DSM 22248 / JCM 15807 / FRC-32)</name>
    <name type="common">Geobacter daltonii</name>
    <dbReference type="NCBI Taxonomy" id="316067"/>
    <lineage>
        <taxon>Bacteria</taxon>
        <taxon>Pseudomonadati</taxon>
        <taxon>Thermodesulfobacteriota</taxon>
        <taxon>Desulfuromonadia</taxon>
        <taxon>Geobacterales</taxon>
        <taxon>Geobacteraceae</taxon>
        <taxon>Geotalea</taxon>
    </lineage>
</organism>
<dbReference type="GO" id="GO:0009055">
    <property type="term" value="F:electron transfer activity"/>
    <property type="evidence" value="ECO:0007669"/>
    <property type="project" value="InterPro"/>
</dbReference>
<dbReference type="Proteomes" id="UP000007721">
    <property type="component" value="Chromosome"/>
</dbReference>
<feature type="chain" id="PRO_5002886785" evidence="1">
    <location>
        <begin position="27"/>
        <end position="111"/>
    </location>
</feature>
<evidence type="ECO:0000313" key="3">
    <source>
        <dbReference type="Proteomes" id="UP000007721"/>
    </source>
</evidence>
<keyword evidence="3" id="KW-1185">Reference proteome</keyword>
<reference evidence="2 3" key="1">
    <citation type="submission" date="2009-01" db="EMBL/GenBank/DDBJ databases">
        <title>Complete sequence of Geobacter sp. FRC-32.</title>
        <authorList>
            <consortium name="US DOE Joint Genome Institute"/>
            <person name="Lucas S."/>
            <person name="Copeland A."/>
            <person name="Lapidus A."/>
            <person name="Glavina del Rio T."/>
            <person name="Dalin E."/>
            <person name="Tice H."/>
            <person name="Bruce D."/>
            <person name="Goodwin L."/>
            <person name="Pitluck S."/>
            <person name="Saunders E."/>
            <person name="Brettin T."/>
            <person name="Detter J.C."/>
            <person name="Han C."/>
            <person name="Larimer F."/>
            <person name="Land M."/>
            <person name="Hauser L."/>
            <person name="Kyrpides N."/>
            <person name="Ovchinnikova G."/>
            <person name="Kostka J."/>
            <person name="Richardson P."/>
        </authorList>
    </citation>
    <scope>NUCLEOTIDE SEQUENCE [LARGE SCALE GENOMIC DNA]</scope>
    <source>
        <strain evidence="3">DSM 22248 / JCM 15807 / FRC-32</strain>
    </source>
</reference>
<dbReference type="GO" id="GO:0020037">
    <property type="term" value="F:heme binding"/>
    <property type="evidence" value="ECO:0007669"/>
    <property type="project" value="InterPro"/>
</dbReference>
<dbReference type="PROSITE" id="PS51257">
    <property type="entry name" value="PROKAR_LIPOPROTEIN"/>
    <property type="match status" value="1"/>
</dbReference>
<dbReference type="InterPro" id="IPR036909">
    <property type="entry name" value="Cyt_c-like_dom_sf"/>
</dbReference>
<dbReference type="RefSeq" id="WP_012645414.1">
    <property type="nucleotide sequence ID" value="NC_011979.1"/>
</dbReference>
<proteinExistence type="predicted"/>